<dbReference type="eggNOG" id="COG0824">
    <property type="taxonomic scope" value="Bacteria"/>
</dbReference>
<dbReference type="InterPro" id="IPR050563">
    <property type="entry name" value="4-hydroxybenzoyl-CoA_TE"/>
</dbReference>
<proteinExistence type="predicted"/>
<dbReference type="AlphaFoldDB" id="D3Q6P0"/>
<keyword evidence="2" id="KW-1185">Reference proteome</keyword>
<evidence type="ECO:0000313" key="2">
    <source>
        <dbReference type="Proteomes" id="UP000000844"/>
    </source>
</evidence>
<evidence type="ECO:0000313" key="1">
    <source>
        <dbReference type="EMBL" id="ADD44283.1"/>
    </source>
</evidence>
<dbReference type="CDD" id="cd00586">
    <property type="entry name" value="4HBT"/>
    <property type="match status" value="1"/>
</dbReference>
<reference evidence="1 2" key="1">
    <citation type="journal article" date="2009" name="Stand. Genomic Sci.">
        <title>Complete genome sequence of Stackebrandtia nassauensis type strain (LLR-40K-21).</title>
        <authorList>
            <person name="Munk C."/>
            <person name="Lapidus A."/>
            <person name="Copeland A."/>
            <person name="Jando M."/>
            <person name="Mayilraj S."/>
            <person name="Glavina Del Rio T."/>
            <person name="Nolan M."/>
            <person name="Chen F."/>
            <person name="Lucas S."/>
            <person name="Tice H."/>
            <person name="Cheng J.F."/>
            <person name="Han C."/>
            <person name="Detter J.C."/>
            <person name="Bruce D."/>
            <person name="Goodwin L."/>
            <person name="Chain P."/>
            <person name="Pitluck S."/>
            <person name="Goker M."/>
            <person name="Ovchinikova G."/>
            <person name="Pati A."/>
            <person name="Ivanova N."/>
            <person name="Mavromatis K."/>
            <person name="Chen A."/>
            <person name="Palaniappan K."/>
            <person name="Land M."/>
            <person name="Hauser L."/>
            <person name="Chang Y.J."/>
            <person name="Jeffries C.D."/>
            <person name="Bristow J."/>
            <person name="Eisen J.A."/>
            <person name="Markowitz V."/>
            <person name="Hugenholtz P."/>
            <person name="Kyrpides N.C."/>
            <person name="Klenk H.P."/>
        </authorList>
    </citation>
    <scope>NUCLEOTIDE SEQUENCE [LARGE SCALE GENOMIC DNA]</scope>
    <source>
        <strain evidence="2">DSM 44728 / CIP 108903 / NRRL B-16338 / NBRC 102104 / LLR-40K-21</strain>
    </source>
</reference>
<dbReference type="GO" id="GO:0047617">
    <property type="term" value="F:fatty acyl-CoA hydrolase activity"/>
    <property type="evidence" value="ECO:0007669"/>
    <property type="project" value="TreeGrafter"/>
</dbReference>
<dbReference type="Proteomes" id="UP000000844">
    <property type="component" value="Chromosome"/>
</dbReference>
<dbReference type="PANTHER" id="PTHR31793:SF24">
    <property type="entry name" value="LONG-CHAIN ACYL-COA THIOESTERASE FADM"/>
    <property type="match status" value="1"/>
</dbReference>
<organism evidence="1 2">
    <name type="scientific">Stackebrandtia nassauensis (strain DSM 44728 / CIP 108903 / NRRL B-16338 / NBRC 102104 / LLR-40K-21)</name>
    <dbReference type="NCBI Taxonomy" id="446470"/>
    <lineage>
        <taxon>Bacteria</taxon>
        <taxon>Bacillati</taxon>
        <taxon>Actinomycetota</taxon>
        <taxon>Actinomycetes</taxon>
        <taxon>Glycomycetales</taxon>
        <taxon>Glycomycetaceae</taxon>
        <taxon>Stackebrandtia</taxon>
    </lineage>
</organism>
<dbReference type="InterPro" id="IPR029069">
    <property type="entry name" value="HotDog_dom_sf"/>
</dbReference>
<gene>
    <name evidence="1" type="ordered locus">Snas_4640</name>
</gene>
<dbReference type="HOGENOM" id="CLU_101141_2_0_11"/>
<dbReference type="STRING" id="446470.Snas_4640"/>
<dbReference type="Gene3D" id="3.10.129.10">
    <property type="entry name" value="Hotdog Thioesterase"/>
    <property type="match status" value="1"/>
</dbReference>
<protein>
    <submittedName>
        <fullName evidence="1">Thioesterase superfamily protein</fullName>
    </submittedName>
</protein>
<dbReference type="Pfam" id="PF13279">
    <property type="entry name" value="4HBT_2"/>
    <property type="match status" value="1"/>
</dbReference>
<name>D3Q6P0_STANL</name>
<dbReference type="PANTHER" id="PTHR31793">
    <property type="entry name" value="4-HYDROXYBENZOYL-COA THIOESTERASE FAMILY MEMBER"/>
    <property type="match status" value="1"/>
</dbReference>
<dbReference type="KEGG" id="sna:Snas_4640"/>
<sequence length="132" mass="15533">MARFTYRCPLRWSDLDAFGHVNNARFLTLYEEARVALFFNVAKESGMVFEEGVVIARHEIDYKRPVDYVESVRVEMWVGEISNSSFTILYEMFDEDALVSSAKSVAVMYDLEARRPRRVRAEEREYLETWQG</sequence>
<accession>D3Q6P0</accession>
<dbReference type="SUPFAM" id="SSF54637">
    <property type="entry name" value="Thioesterase/thiol ester dehydrase-isomerase"/>
    <property type="match status" value="1"/>
</dbReference>
<dbReference type="EMBL" id="CP001778">
    <property type="protein sequence ID" value="ADD44283.1"/>
    <property type="molecule type" value="Genomic_DNA"/>
</dbReference>